<evidence type="ECO:0000256" key="3">
    <source>
        <dbReference type="ARBA" id="ARBA00022553"/>
    </source>
</evidence>
<comment type="caution">
    <text evidence="9">The sequence shown here is derived from an EMBL/GenBank/DDBJ whole genome shotgun (WGS) entry which is preliminary data.</text>
</comment>
<reference evidence="9" key="1">
    <citation type="submission" date="2022-10" db="EMBL/GenBank/DDBJ databases">
        <title>Hoeflea sp. J2-29, isolated from marine algae.</title>
        <authorList>
            <person name="Kristyanto S."/>
            <person name="Kim J.M."/>
            <person name="Jeon C.O."/>
        </authorList>
    </citation>
    <scope>NUCLEOTIDE SEQUENCE</scope>
    <source>
        <strain evidence="9">J2-29</strain>
    </source>
</reference>
<dbReference type="EC" id="2.7.13.3" evidence="2"/>
<dbReference type="Pfam" id="PF07536">
    <property type="entry name" value="HWE_HK"/>
    <property type="match status" value="1"/>
</dbReference>
<dbReference type="InterPro" id="IPR036890">
    <property type="entry name" value="HATPase_C_sf"/>
</dbReference>
<protein>
    <recommendedName>
        <fullName evidence="2">histidine kinase</fullName>
        <ecNumber evidence="2">2.7.13.3</ecNumber>
    </recommendedName>
</protein>
<evidence type="ECO:0000313" key="9">
    <source>
        <dbReference type="EMBL" id="MCY0095688.1"/>
    </source>
</evidence>
<gene>
    <name evidence="9" type="ORF">OEG82_16920</name>
</gene>
<comment type="catalytic activity">
    <reaction evidence="1">
        <text>ATP + protein L-histidine = ADP + protein N-phospho-L-histidine.</text>
        <dbReference type="EC" id="2.7.13.3"/>
    </reaction>
</comment>
<keyword evidence="4" id="KW-0808">Transferase</keyword>
<dbReference type="Gene3D" id="3.30.565.10">
    <property type="entry name" value="Histidine kinase-like ATPase, C-terminal domain"/>
    <property type="match status" value="1"/>
</dbReference>
<evidence type="ECO:0000256" key="7">
    <source>
        <dbReference type="ARBA" id="ARBA00022840"/>
    </source>
</evidence>
<keyword evidence="7" id="KW-0067">ATP-binding</keyword>
<dbReference type="InterPro" id="IPR011102">
    <property type="entry name" value="Sig_transdc_His_kinase_HWE"/>
</dbReference>
<proteinExistence type="predicted"/>
<keyword evidence="3" id="KW-0597">Phosphoprotein</keyword>
<evidence type="ECO:0000256" key="4">
    <source>
        <dbReference type="ARBA" id="ARBA00022679"/>
    </source>
</evidence>
<dbReference type="Gene3D" id="3.30.450.40">
    <property type="match status" value="1"/>
</dbReference>
<dbReference type="EMBL" id="JAOVZQ010000001">
    <property type="protein sequence ID" value="MCY0095688.1"/>
    <property type="molecule type" value="Genomic_DNA"/>
</dbReference>
<sequence>MVHDLRSETRFEGPPLLHEHGVRGGMSITIPGTGQRPFGVIGVHDTQLRDFDEGQVAFLVTVANLIASCHRHHESAKRQTLLVREIAHRSGNMLQFVTSIFNQTVRNSESLSEAKAKFELRLAQMSKSNLLISNDGWTKSSLRDLVAQTLEPFEGRVQISGRDVILPADLCFDLGLVLHELATNSSKYGAFAGDEGEVSLSWVIETDAGKPQFVLTWSDGKRQPTAAMPSTGFGTKLIHQLIEAKWRGRVTTGLDPTFICRIALPLPAS</sequence>
<dbReference type="SMART" id="SM00911">
    <property type="entry name" value="HWE_HK"/>
    <property type="match status" value="1"/>
</dbReference>
<dbReference type="SUPFAM" id="SSF55781">
    <property type="entry name" value="GAF domain-like"/>
    <property type="match status" value="1"/>
</dbReference>
<keyword evidence="10" id="KW-1185">Reference proteome</keyword>
<feature type="domain" description="Signal transduction histidine kinase HWE region" evidence="8">
    <location>
        <begin position="85"/>
        <end position="163"/>
    </location>
</feature>
<evidence type="ECO:0000256" key="6">
    <source>
        <dbReference type="ARBA" id="ARBA00022777"/>
    </source>
</evidence>
<organism evidence="9 10">
    <name type="scientific">Hoeflea ulvae</name>
    <dbReference type="NCBI Taxonomy" id="2983764"/>
    <lineage>
        <taxon>Bacteria</taxon>
        <taxon>Pseudomonadati</taxon>
        <taxon>Pseudomonadota</taxon>
        <taxon>Alphaproteobacteria</taxon>
        <taxon>Hyphomicrobiales</taxon>
        <taxon>Rhizobiaceae</taxon>
        <taxon>Hoeflea</taxon>
    </lineage>
</organism>
<dbReference type="InterPro" id="IPR029016">
    <property type="entry name" value="GAF-like_dom_sf"/>
</dbReference>
<evidence type="ECO:0000256" key="2">
    <source>
        <dbReference type="ARBA" id="ARBA00012438"/>
    </source>
</evidence>
<evidence type="ECO:0000256" key="1">
    <source>
        <dbReference type="ARBA" id="ARBA00000085"/>
    </source>
</evidence>
<name>A0ABT3YIP5_9HYPH</name>
<dbReference type="PANTHER" id="PTHR41523:SF7">
    <property type="entry name" value="HISTIDINE KINASE"/>
    <property type="match status" value="1"/>
</dbReference>
<keyword evidence="5" id="KW-0547">Nucleotide-binding</keyword>
<evidence type="ECO:0000259" key="8">
    <source>
        <dbReference type="SMART" id="SM00911"/>
    </source>
</evidence>
<accession>A0ABT3YIP5</accession>
<dbReference type="RefSeq" id="WP_267613566.1">
    <property type="nucleotide sequence ID" value="NZ_JAOVZQ010000001.1"/>
</dbReference>
<dbReference type="PANTHER" id="PTHR41523">
    <property type="entry name" value="TWO-COMPONENT SYSTEM SENSOR PROTEIN"/>
    <property type="match status" value="1"/>
</dbReference>
<dbReference type="Proteomes" id="UP001081283">
    <property type="component" value="Unassembled WGS sequence"/>
</dbReference>
<evidence type="ECO:0000313" key="10">
    <source>
        <dbReference type="Proteomes" id="UP001081283"/>
    </source>
</evidence>
<evidence type="ECO:0000256" key="5">
    <source>
        <dbReference type="ARBA" id="ARBA00022741"/>
    </source>
</evidence>
<keyword evidence="6" id="KW-0418">Kinase</keyword>